<dbReference type="InterPro" id="IPR038883">
    <property type="entry name" value="AN11006-like"/>
</dbReference>
<dbReference type="InterPro" id="IPR056632">
    <property type="entry name" value="DUF7730"/>
</dbReference>
<dbReference type="PANTHER" id="PTHR42085:SF2">
    <property type="entry name" value="F-BOX DOMAIN-CONTAINING PROTEIN"/>
    <property type="match status" value="1"/>
</dbReference>
<feature type="domain" description="DUF7730" evidence="1">
    <location>
        <begin position="70"/>
        <end position="155"/>
    </location>
</feature>
<evidence type="ECO:0000313" key="2">
    <source>
        <dbReference type="EMBL" id="KAF2093846.1"/>
    </source>
</evidence>
<name>A0A9P4I2I7_9PEZI</name>
<dbReference type="Pfam" id="PF24864">
    <property type="entry name" value="DUF7730"/>
    <property type="match status" value="1"/>
</dbReference>
<dbReference type="EMBL" id="ML978136">
    <property type="protein sequence ID" value="KAF2093846.1"/>
    <property type="molecule type" value="Genomic_DNA"/>
</dbReference>
<evidence type="ECO:0000259" key="1">
    <source>
        <dbReference type="Pfam" id="PF24864"/>
    </source>
</evidence>
<dbReference type="AlphaFoldDB" id="A0A9P4I2I7"/>
<proteinExistence type="predicted"/>
<evidence type="ECO:0000313" key="3">
    <source>
        <dbReference type="Proteomes" id="UP000799772"/>
    </source>
</evidence>
<reference evidence="2" key="1">
    <citation type="journal article" date="2020" name="Stud. Mycol.">
        <title>101 Dothideomycetes genomes: a test case for predicting lifestyles and emergence of pathogens.</title>
        <authorList>
            <person name="Haridas S."/>
            <person name="Albert R."/>
            <person name="Binder M."/>
            <person name="Bloem J."/>
            <person name="Labutti K."/>
            <person name="Salamov A."/>
            <person name="Andreopoulos B."/>
            <person name="Baker S."/>
            <person name="Barry K."/>
            <person name="Bills G."/>
            <person name="Bluhm B."/>
            <person name="Cannon C."/>
            <person name="Castanera R."/>
            <person name="Culley D."/>
            <person name="Daum C."/>
            <person name="Ezra D."/>
            <person name="Gonzalez J."/>
            <person name="Henrissat B."/>
            <person name="Kuo A."/>
            <person name="Liang C."/>
            <person name="Lipzen A."/>
            <person name="Lutzoni F."/>
            <person name="Magnuson J."/>
            <person name="Mondo S."/>
            <person name="Nolan M."/>
            <person name="Ohm R."/>
            <person name="Pangilinan J."/>
            <person name="Park H.-J."/>
            <person name="Ramirez L."/>
            <person name="Alfaro M."/>
            <person name="Sun H."/>
            <person name="Tritt A."/>
            <person name="Yoshinaga Y."/>
            <person name="Zwiers L.-H."/>
            <person name="Turgeon B."/>
            <person name="Goodwin S."/>
            <person name="Spatafora J."/>
            <person name="Crous P."/>
            <person name="Grigoriev I."/>
        </authorList>
    </citation>
    <scope>NUCLEOTIDE SEQUENCE</scope>
    <source>
        <strain evidence="2">CBS 133067</strain>
    </source>
</reference>
<accession>A0A9P4I2I7</accession>
<dbReference type="PANTHER" id="PTHR42085">
    <property type="entry name" value="F-BOX DOMAIN-CONTAINING PROTEIN"/>
    <property type="match status" value="1"/>
</dbReference>
<protein>
    <recommendedName>
        <fullName evidence="1">DUF7730 domain-containing protein</fullName>
    </recommendedName>
</protein>
<comment type="caution">
    <text evidence="2">The sequence shown here is derived from an EMBL/GenBank/DDBJ whole genome shotgun (WGS) entry which is preliminary data.</text>
</comment>
<gene>
    <name evidence="2" type="ORF">NA57DRAFT_61066</name>
</gene>
<organism evidence="2 3">
    <name type="scientific">Rhizodiscina lignyota</name>
    <dbReference type="NCBI Taxonomy" id="1504668"/>
    <lineage>
        <taxon>Eukaryota</taxon>
        <taxon>Fungi</taxon>
        <taxon>Dikarya</taxon>
        <taxon>Ascomycota</taxon>
        <taxon>Pezizomycotina</taxon>
        <taxon>Dothideomycetes</taxon>
        <taxon>Pleosporomycetidae</taxon>
        <taxon>Aulographales</taxon>
        <taxon>Rhizodiscinaceae</taxon>
        <taxon>Rhizodiscina</taxon>
    </lineage>
</organism>
<dbReference type="Proteomes" id="UP000799772">
    <property type="component" value="Unassembled WGS sequence"/>
</dbReference>
<keyword evidence="3" id="KW-1185">Reference proteome</keyword>
<sequence>MCFDFEHFRAEILFTSRIKTKHLHKPTVIPQTSKITANTIHTVERNLCNPVKMSASTATLSRFEKPGNLQAQSPFYTILPAEIRTRIYHMVLDAYRHARLVRLRESQCRCRSPMKCEHENPDQHAEHRNNILAVCQMMNHEAMAAFFRGNEFHFQVGIRFLDYGKRDRKCALMFVDDLASVPKSWLKGVRHMEITIREDFNRRERRKFAVKRIQDLVGILTEDDKLELQTLRLHIVNVKMVYEPNDVKMNHSLSHSSWWRPMHKFIRFERAVLQPLADVRGLTYAWLEVSNGVSKNAISKLSPWCKTLMSGMSGEKQRGKTSLQGERDPNLETLTPESLLWCRCLPRKLVHVRDRCGPTGTWEFGGLGSADVIFWKELRLKWRVERVWNMVHLELSIHQFQLNCQ</sequence>